<protein>
    <submittedName>
        <fullName evidence="1">Uncharacterized protein</fullName>
    </submittedName>
</protein>
<proteinExistence type="predicted"/>
<name>A0A2T0B9K4_9CLOT</name>
<organism evidence="1 2">
    <name type="scientific">Clostridium liquoris</name>
    <dbReference type="NCBI Taxonomy" id="1289519"/>
    <lineage>
        <taxon>Bacteria</taxon>
        <taxon>Bacillati</taxon>
        <taxon>Bacillota</taxon>
        <taxon>Clostridia</taxon>
        <taxon>Eubacteriales</taxon>
        <taxon>Clostridiaceae</taxon>
        <taxon>Clostridium</taxon>
    </lineage>
</organism>
<comment type="caution">
    <text evidence="1">The sequence shown here is derived from an EMBL/GenBank/DDBJ whole genome shotgun (WGS) entry which is preliminary data.</text>
</comment>
<dbReference type="EMBL" id="PVXO01000005">
    <property type="protein sequence ID" value="PRR80568.1"/>
    <property type="molecule type" value="Genomic_DNA"/>
</dbReference>
<dbReference type="AlphaFoldDB" id="A0A2T0B9K4"/>
<dbReference type="Proteomes" id="UP000239706">
    <property type="component" value="Unassembled WGS sequence"/>
</dbReference>
<evidence type="ECO:0000313" key="2">
    <source>
        <dbReference type="Proteomes" id="UP000239706"/>
    </source>
</evidence>
<evidence type="ECO:0000313" key="1">
    <source>
        <dbReference type="EMBL" id="PRR80568.1"/>
    </source>
</evidence>
<reference evidence="1 2" key="1">
    <citation type="submission" date="2018-03" db="EMBL/GenBank/DDBJ databases">
        <title>Genome sequence of Clostridium liquoris DSM 100320.</title>
        <authorList>
            <person name="Poehlein A."/>
            <person name="Daniel R."/>
        </authorList>
    </citation>
    <scope>NUCLEOTIDE SEQUENCE [LARGE SCALE GENOMIC DNA]</scope>
    <source>
        <strain evidence="1 2">DSM 100320</strain>
    </source>
</reference>
<gene>
    <name evidence="1" type="ORF">CLLI_01410</name>
</gene>
<sequence>MEDATGDSHKRKNKIKVVILAGNPCLNNNAQGR</sequence>
<keyword evidence="2" id="KW-1185">Reference proteome</keyword>
<accession>A0A2T0B9K4</accession>